<proteinExistence type="predicted"/>
<feature type="region of interest" description="Disordered" evidence="1">
    <location>
        <begin position="1"/>
        <end position="110"/>
    </location>
</feature>
<sequence>MSQPGPSLLGVRALRRGPADDAAEPPLRTRGERRIESGRLTREEAGSPSPRLEPRPRVELRAAASAERTARVRWGPRPGLPATLKALERLARAGGPGGSSPQQTLSLQSR</sequence>
<dbReference type="Proteomes" id="UP001066276">
    <property type="component" value="Chromosome 2_2"/>
</dbReference>
<dbReference type="AlphaFoldDB" id="A0AAV7UWN3"/>
<feature type="compositionally biased region" description="Polar residues" evidence="1">
    <location>
        <begin position="99"/>
        <end position="110"/>
    </location>
</feature>
<gene>
    <name evidence="2" type="ORF">NDU88_002602</name>
</gene>
<organism evidence="2 3">
    <name type="scientific">Pleurodeles waltl</name>
    <name type="common">Iberian ribbed newt</name>
    <dbReference type="NCBI Taxonomy" id="8319"/>
    <lineage>
        <taxon>Eukaryota</taxon>
        <taxon>Metazoa</taxon>
        <taxon>Chordata</taxon>
        <taxon>Craniata</taxon>
        <taxon>Vertebrata</taxon>
        <taxon>Euteleostomi</taxon>
        <taxon>Amphibia</taxon>
        <taxon>Batrachia</taxon>
        <taxon>Caudata</taxon>
        <taxon>Salamandroidea</taxon>
        <taxon>Salamandridae</taxon>
        <taxon>Pleurodelinae</taxon>
        <taxon>Pleurodeles</taxon>
    </lineage>
</organism>
<evidence type="ECO:0000256" key="1">
    <source>
        <dbReference type="SAM" id="MobiDB-lite"/>
    </source>
</evidence>
<protein>
    <submittedName>
        <fullName evidence="2">Uncharacterized protein</fullName>
    </submittedName>
</protein>
<dbReference type="EMBL" id="JANPWB010000004">
    <property type="protein sequence ID" value="KAJ1193303.1"/>
    <property type="molecule type" value="Genomic_DNA"/>
</dbReference>
<comment type="caution">
    <text evidence="2">The sequence shown here is derived from an EMBL/GenBank/DDBJ whole genome shotgun (WGS) entry which is preliminary data.</text>
</comment>
<evidence type="ECO:0000313" key="2">
    <source>
        <dbReference type="EMBL" id="KAJ1193303.1"/>
    </source>
</evidence>
<name>A0AAV7UWN3_PLEWA</name>
<keyword evidence="3" id="KW-1185">Reference proteome</keyword>
<feature type="compositionally biased region" description="Basic and acidic residues" evidence="1">
    <location>
        <begin position="27"/>
        <end position="45"/>
    </location>
</feature>
<accession>A0AAV7UWN3</accession>
<evidence type="ECO:0000313" key="3">
    <source>
        <dbReference type="Proteomes" id="UP001066276"/>
    </source>
</evidence>
<reference evidence="2" key="1">
    <citation type="journal article" date="2022" name="bioRxiv">
        <title>Sequencing and chromosome-scale assembly of the giantPleurodeles waltlgenome.</title>
        <authorList>
            <person name="Brown T."/>
            <person name="Elewa A."/>
            <person name="Iarovenko S."/>
            <person name="Subramanian E."/>
            <person name="Araus A.J."/>
            <person name="Petzold A."/>
            <person name="Susuki M."/>
            <person name="Suzuki K.-i.T."/>
            <person name="Hayashi T."/>
            <person name="Toyoda A."/>
            <person name="Oliveira C."/>
            <person name="Osipova E."/>
            <person name="Leigh N.D."/>
            <person name="Simon A."/>
            <person name="Yun M.H."/>
        </authorList>
    </citation>
    <scope>NUCLEOTIDE SEQUENCE</scope>
    <source>
        <strain evidence="2">20211129_DDA</strain>
        <tissue evidence="2">Liver</tissue>
    </source>
</reference>